<comment type="function">
    <text evidence="7">Required for the biogenesis of c-type cytochromes. Possible subunit of a heme lyase.</text>
</comment>
<dbReference type="PANTHER" id="PTHR47870">
    <property type="entry name" value="CYTOCHROME C-TYPE BIOGENESIS PROTEIN CCMH"/>
    <property type="match status" value="1"/>
</dbReference>
<comment type="caution">
    <text evidence="11">The sequence shown here is derived from an EMBL/GenBank/DDBJ whole genome shotgun (WGS) entry which is preliminary data.</text>
</comment>
<dbReference type="InterPro" id="IPR038297">
    <property type="entry name" value="CcmH/CycL/NrfF/Ccl2_sf"/>
</dbReference>
<sequence>MASAIILFAAPALAVNPDEMLKDPAQEHRARELGKDLRCLVCQNQSIDDSDADLAKDLRVIVRERISAGDSDDQVRKFVVDRYGDYVLLKPPFKGTTLVLWVGPFVLFAVALAVVFGFYRRRAGAAAAPPPPPLSADEKRRLEKLLKETLPKEKGK</sequence>
<name>A0A178MJ85_9PROT</name>
<comment type="similarity">
    <text evidence="1 9">Belongs to the CcmH/CycL/Ccl2/NrfF family.</text>
</comment>
<dbReference type="STRING" id="1285242.A6A04_04995"/>
<keyword evidence="9" id="KW-0812">Transmembrane</keyword>
<dbReference type="GO" id="GO:0005886">
    <property type="term" value="C:plasma membrane"/>
    <property type="evidence" value="ECO:0007669"/>
    <property type="project" value="TreeGrafter"/>
</dbReference>
<evidence type="ECO:0000256" key="5">
    <source>
        <dbReference type="ARBA" id="ARBA00022748"/>
    </source>
</evidence>
<dbReference type="EMBL" id="LWQT01000077">
    <property type="protein sequence ID" value="OAN48115.1"/>
    <property type="molecule type" value="Genomic_DNA"/>
</dbReference>
<feature type="domain" description="CcmH/CycL/Ccl2/NrfF N-terminal" evidence="10">
    <location>
        <begin position="4"/>
        <end position="146"/>
    </location>
</feature>
<evidence type="ECO:0000256" key="4">
    <source>
        <dbReference type="ARBA" id="ARBA00022729"/>
    </source>
</evidence>
<evidence type="ECO:0000256" key="7">
    <source>
        <dbReference type="ARBA" id="ARBA00037230"/>
    </source>
</evidence>
<evidence type="ECO:0000256" key="6">
    <source>
        <dbReference type="ARBA" id="ARBA00023004"/>
    </source>
</evidence>
<dbReference type="InterPro" id="IPR005616">
    <property type="entry name" value="CcmH/CycL/Ccl2/NrfF_N"/>
</dbReference>
<dbReference type="FunFam" id="1.10.8.640:FF:000001">
    <property type="entry name" value="Cytochrome c-type biogenesis protein"/>
    <property type="match status" value="1"/>
</dbReference>
<organism evidence="11 12">
    <name type="scientific">Paramagnetospirillum marisnigri</name>
    <dbReference type="NCBI Taxonomy" id="1285242"/>
    <lineage>
        <taxon>Bacteria</taxon>
        <taxon>Pseudomonadati</taxon>
        <taxon>Pseudomonadota</taxon>
        <taxon>Alphaproteobacteria</taxon>
        <taxon>Rhodospirillales</taxon>
        <taxon>Magnetospirillaceae</taxon>
        <taxon>Paramagnetospirillum</taxon>
    </lineage>
</organism>
<evidence type="ECO:0000256" key="8">
    <source>
        <dbReference type="ARBA" id="ARBA00060491"/>
    </source>
</evidence>
<dbReference type="CDD" id="cd16378">
    <property type="entry name" value="CcmH_N"/>
    <property type="match status" value="1"/>
</dbReference>
<evidence type="ECO:0000256" key="3">
    <source>
        <dbReference type="ARBA" id="ARBA00022723"/>
    </source>
</evidence>
<dbReference type="Pfam" id="PF03918">
    <property type="entry name" value="CcmH"/>
    <property type="match status" value="1"/>
</dbReference>
<keyword evidence="4 9" id="KW-0732">Signal</keyword>
<evidence type="ECO:0000256" key="9">
    <source>
        <dbReference type="RuleBase" id="RU364112"/>
    </source>
</evidence>
<evidence type="ECO:0000259" key="10">
    <source>
        <dbReference type="Pfam" id="PF03918"/>
    </source>
</evidence>
<dbReference type="OrthoDB" id="9804975at2"/>
<dbReference type="GO" id="GO:0017004">
    <property type="term" value="P:cytochrome complex assembly"/>
    <property type="evidence" value="ECO:0007669"/>
    <property type="project" value="UniProtKB-KW"/>
</dbReference>
<evidence type="ECO:0000313" key="11">
    <source>
        <dbReference type="EMBL" id="OAN48115.1"/>
    </source>
</evidence>
<gene>
    <name evidence="11" type="ORF">A6A04_04995</name>
</gene>
<evidence type="ECO:0000256" key="2">
    <source>
        <dbReference type="ARBA" id="ARBA00022617"/>
    </source>
</evidence>
<dbReference type="Gene3D" id="1.10.8.640">
    <property type="entry name" value="Cytochrome C biogenesis protein"/>
    <property type="match status" value="1"/>
</dbReference>
<reference evidence="11 12" key="1">
    <citation type="submission" date="2016-04" db="EMBL/GenBank/DDBJ databases">
        <title>Draft genome sequence of freshwater magnetotactic bacteria Magnetospirillum marisnigri SP-1 and Magnetospirillum moscoviense BB-1.</title>
        <authorList>
            <person name="Koziaeva V."/>
            <person name="Dziuba M.V."/>
            <person name="Ivanov T.M."/>
            <person name="Kuznetsov B."/>
            <person name="Grouzdev D.S."/>
        </authorList>
    </citation>
    <scope>NUCLEOTIDE SEQUENCE [LARGE SCALE GENOMIC DNA]</scope>
    <source>
        <strain evidence="11 12">SP-1</strain>
    </source>
</reference>
<dbReference type="Proteomes" id="UP000078428">
    <property type="component" value="Unassembled WGS sequence"/>
</dbReference>
<comment type="subcellular location">
    <subcellularLocation>
        <location evidence="8">Membrane</location>
        <topology evidence="8">Single-pass membrane protein</topology>
        <orientation evidence="8">Periplasmic side</orientation>
    </subcellularLocation>
</comment>
<keyword evidence="6 9" id="KW-0408">Iron</keyword>
<keyword evidence="5" id="KW-0201">Cytochrome c-type biogenesis</keyword>
<evidence type="ECO:0000256" key="1">
    <source>
        <dbReference type="ARBA" id="ARBA00010342"/>
    </source>
</evidence>
<protein>
    <recommendedName>
        <fullName evidence="9">Cytochrome c-type biogenesis protein</fullName>
    </recommendedName>
</protein>
<keyword evidence="2 9" id="KW-0349">Heme</keyword>
<dbReference type="RefSeq" id="WP_068494342.1">
    <property type="nucleotide sequence ID" value="NZ_LWQT01000077.1"/>
</dbReference>
<dbReference type="PANTHER" id="PTHR47870:SF1">
    <property type="entry name" value="CYTOCHROME C-TYPE BIOGENESIS PROTEIN CCMH"/>
    <property type="match status" value="1"/>
</dbReference>
<keyword evidence="9" id="KW-0472">Membrane</keyword>
<dbReference type="InterPro" id="IPR051263">
    <property type="entry name" value="C-type_cytochrome_biogenesis"/>
</dbReference>
<dbReference type="GO" id="GO:0046872">
    <property type="term" value="F:metal ion binding"/>
    <property type="evidence" value="ECO:0007669"/>
    <property type="project" value="UniProtKB-KW"/>
</dbReference>
<proteinExistence type="inferred from homology"/>
<keyword evidence="9" id="KW-1133">Transmembrane helix</keyword>
<dbReference type="AlphaFoldDB" id="A0A178MJ85"/>
<evidence type="ECO:0000313" key="12">
    <source>
        <dbReference type="Proteomes" id="UP000078428"/>
    </source>
</evidence>
<feature type="transmembrane region" description="Helical" evidence="9">
    <location>
        <begin position="98"/>
        <end position="119"/>
    </location>
</feature>
<keyword evidence="12" id="KW-1185">Reference proteome</keyword>
<keyword evidence="3 9" id="KW-0479">Metal-binding</keyword>
<accession>A0A178MJ85</accession>